<comment type="pathway">
    <text evidence="1 9">Isoprenoid biosynthesis; isopentenyl diphosphate biosynthesis via DXP pathway; isopentenyl diphosphate from 1-deoxy-D-xylulose 5-phosphate: step 1/6.</text>
</comment>
<dbReference type="UniPathway" id="UPA00056">
    <property type="reaction ID" value="UER00092"/>
</dbReference>
<comment type="function">
    <text evidence="9">Catalyzes the NADPH-dependent rearrangement and reduction of 1-deoxy-D-xylulose-5-phosphate (DXP) to 2-C-methyl-D-erythritol 4-phosphate (MEP).</text>
</comment>
<dbReference type="EMBL" id="FMTM01000017">
    <property type="protein sequence ID" value="SCW88634.1"/>
    <property type="molecule type" value="Genomic_DNA"/>
</dbReference>
<dbReference type="GO" id="GO:0051484">
    <property type="term" value="P:isopentenyl diphosphate biosynthetic process, methylerythritol 4-phosphate pathway involved in terpenoid biosynthetic process"/>
    <property type="evidence" value="ECO:0007669"/>
    <property type="project" value="UniProtKB-ARBA"/>
</dbReference>
<feature type="binding site" evidence="9">
    <location>
        <position position="236"/>
    </location>
    <ligand>
        <name>Mn(2+)</name>
        <dbReference type="ChEBI" id="CHEBI:29035"/>
    </ligand>
</feature>
<dbReference type="GO" id="GO:0070402">
    <property type="term" value="F:NADPH binding"/>
    <property type="evidence" value="ECO:0007669"/>
    <property type="project" value="InterPro"/>
</dbReference>
<evidence type="ECO:0000256" key="3">
    <source>
        <dbReference type="ARBA" id="ARBA00022723"/>
    </source>
</evidence>
<dbReference type="SUPFAM" id="SSF69055">
    <property type="entry name" value="1-deoxy-D-xylulose-5-phosphate reductoisomerase, C-terminal domain"/>
    <property type="match status" value="1"/>
</dbReference>
<feature type="binding site" evidence="9">
    <location>
        <position position="165"/>
    </location>
    <ligand>
        <name>Mn(2+)</name>
        <dbReference type="ChEBI" id="CHEBI:29035"/>
    </ligand>
</feature>
<evidence type="ECO:0000313" key="14">
    <source>
        <dbReference type="Proteomes" id="UP000199542"/>
    </source>
</evidence>
<feature type="domain" description="DXP reductoisomerase C-terminal" evidence="12">
    <location>
        <begin position="276"/>
        <end position="393"/>
    </location>
</feature>
<dbReference type="HAMAP" id="MF_00183">
    <property type="entry name" value="DXP_reductoisom"/>
    <property type="match status" value="1"/>
</dbReference>
<feature type="binding site" evidence="9">
    <location>
        <position position="29"/>
    </location>
    <ligand>
        <name>NADPH</name>
        <dbReference type="ChEBI" id="CHEBI:57783"/>
    </ligand>
</feature>
<feature type="binding site" evidence="9">
    <location>
        <position position="28"/>
    </location>
    <ligand>
        <name>NADPH</name>
        <dbReference type="ChEBI" id="CHEBI:57783"/>
    </ligand>
</feature>
<accession>A0A1G4U4S9</accession>
<comment type="catalytic activity">
    <reaction evidence="8">
        <text>2-C-methyl-D-erythritol 4-phosphate + NADP(+) = 1-deoxy-D-xylulose 5-phosphate + NADPH + H(+)</text>
        <dbReference type="Rhea" id="RHEA:13717"/>
        <dbReference type="ChEBI" id="CHEBI:15378"/>
        <dbReference type="ChEBI" id="CHEBI:57783"/>
        <dbReference type="ChEBI" id="CHEBI:57792"/>
        <dbReference type="ChEBI" id="CHEBI:58262"/>
        <dbReference type="ChEBI" id="CHEBI:58349"/>
        <dbReference type="EC" id="1.1.1.267"/>
    </reaction>
    <physiologicalReaction direction="right-to-left" evidence="8">
        <dbReference type="Rhea" id="RHEA:13719"/>
    </physiologicalReaction>
</comment>
<dbReference type="FunFam" id="3.40.50.720:FF:000045">
    <property type="entry name" value="1-deoxy-D-xylulose 5-phosphate reductoisomerase"/>
    <property type="match status" value="1"/>
</dbReference>
<comment type="caution">
    <text evidence="9">Lacks conserved residue(s) required for the propagation of feature annotation.</text>
</comment>
<feature type="domain" description="1-deoxy-D-xylulose 5-phosphate reductoisomerase C-terminal" evidence="11">
    <location>
        <begin position="161"/>
        <end position="244"/>
    </location>
</feature>
<dbReference type="Gene3D" id="1.10.1740.10">
    <property type="match status" value="1"/>
</dbReference>
<feature type="domain" description="1-deoxy-D-xylulose 5-phosphate reductoisomerase N-terminal" evidence="10">
    <location>
        <begin position="20"/>
        <end position="147"/>
    </location>
</feature>
<keyword evidence="9" id="KW-0460">Magnesium</keyword>
<feature type="binding site" evidence="9">
    <location>
        <position position="140"/>
    </location>
    <ligand>
        <name>1-deoxy-D-xylulose 5-phosphate</name>
        <dbReference type="ChEBI" id="CHEBI:57792"/>
    </ligand>
</feature>
<dbReference type="InterPro" id="IPR036169">
    <property type="entry name" value="DXPR_C_sf"/>
</dbReference>
<feature type="binding site" evidence="9">
    <location>
        <position position="167"/>
    </location>
    <ligand>
        <name>Mn(2+)</name>
        <dbReference type="ChEBI" id="CHEBI:29035"/>
    </ligand>
</feature>
<dbReference type="Pfam" id="PF08436">
    <property type="entry name" value="DXP_redisom_C"/>
    <property type="match status" value="1"/>
</dbReference>
<feature type="binding site" evidence="9">
    <location>
        <position position="191"/>
    </location>
    <ligand>
        <name>1-deoxy-D-xylulose 5-phosphate</name>
        <dbReference type="ChEBI" id="CHEBI:57792"/>
    </ligand>
</feature>
<dbReference type="Proteomes" id="UP000199542">
    <property type="component" value="Unassembled WGS sequence"/>
</dbReference>
<evidence type="ECO:0000256" key="7">
    <source>
        <dbReference type="ARBA" id="ARBA00023229"/>
    </source>
</evidence>
<dbReference type="SUPFAM" id="SSF55347">
    <property type="entry name" value="Glyceraldehyde-3-phosphate dehydrogenase-like, C-terminal domain"/>
    <property type="match status" value="1"/>
</dbReference>
<sequence length="406" mass="43243">MGNFRQKTRMTTGTNAPRRLSIFGSTGSIGQNTLDVIQQLGGRESYEISVVTGNENVELLAQQARSTGARLAVTASDSKYRSLKAELSGSGIAVAAGTQGLAEAADIEADWVMAAIVGTAGLVPTLAAARKGAAIALANKECLVSAGDLFVEAVLNGGGLLIPVDSEHSAIFQSLDENQRHAVERIILTASGGPFRTWSRAEMANVTAATARAHPNWSMGLKISIGSASMFNKALEMIEAKHLFSVRPDQIEVVVHPQSIVHSMVGYTDGSIIAQLGSPDMRTAIGYALEYPHRPKLNVERLDFAKLSRLDFEAPDEKRFPALRLARTALERGGLQGAIMNAAEEVAFHAFVDERIGFLQMADIVEAVMDRMAGTGGAHTMDDVFAADTEARRLAAELVALNEKAA</sequence>
<dbReference type="PIRSF" id="PIRSF006205">
    <property type="entry name" value="Dxp_reductismrs"/>
    <property type="match status" value="1"/>
</dbReference>
<dbReference type="Pfam" id="PF02670">
    <property type="entry name" value="DXP_reductoisom"/>
    <property type="match status" value="1"/>
</dbReference>
<dbReference type="NCBIfam" id="TIGR00243">
    <property type="entry name" value="Dxr"/>
    <property type="match status" value="1"/>
</dbReference>
<feature type="binding site" evidence="9">
    <location>
        <position position="166"/>
    </location>
    <ligand>
        <name>1-deoxy-D-xylulose 5-phosphate</name>
        <dbReference type="ChEBI" id="CHEBI:57792"/>
    </ligand>
</feature>
<keyword evidence="7 9" id="KW-0414">Isoprene biosynthesis</keyword>
<evidence type="ECO:0000256" key="8">
    <source>
        <dbReference type="ARBA" id="ARBA00048543"/>
    </source>
</evidence>
<dbReference type="AlphaFoldDB" id="A0A1G4U4S9"/>
<feature type="binding site" evidence="9">
    <location>
        <position position="220"/>
    </location>
    <ligand>
        <name>NADPH</name>
        <dbReference type="ChEBI" id="CHEBI:57783"/>
    </ligand>
</feature>
<comment type="similarity">
    <text evidence="2 9">Belongs to the DXR family.</text>
</comment>
<evidence type="ECO:0000313" key="13">
    <source>
        <dbReference type="EMBL" id="SCW88634.1"/>
    </source>
</evidence>
<dbReference type="InterPro" id="IPR003821">
    <property type="entry name" value="DXP_reductoisomerase"/>
</dbReference>
<name>A0A1G4U4S9_9HYPH</name>
<feature type="binding site" evidence="9">
    <location>
        <position position="167"/>
    </location>
    <ligand>
        <name>1-deoxy-D-xylulose 5-phosphate</name>
        <dbReference type="ChEBI" id="CHEBI:57792"/>
    </ligand>
</feature>
<organism evidence="13 14">
    <name type="scientific">Rhizobium mongolense subsp. loessense</name>
    <dbReference type="NCBI Taxonomy" id="158890"/>
    <lineage>
        <taxon>Bacteria</taxon>
        <taxon>Pseudomonadati</taxon>
        <taxon>Pseudomonadota</taxon>
        <taxon>Alphaproteobacteria</taxon>
        <taxon>Hyphomicrobiales</taxon>
        <taxon>Rhizobiaceae</taxon>
        <taxon>Rhizobium/Agrobacterium group</taxon>
        <taxon>Rhizobium</taxon>
    </lineage>
</organism>
<evidence type="ECO:0000256" key="1">
    <source>
        <dbReference type="ARBA" id="ARBA00005094"/>
    </source>
</evidence>
<dbReference type="EC" id="1.1.1.267" evidence="9"/>
<feature type="binding site" evidence="9">
    <location>
        <position position="26"/>
    </location>
    <ligand>
        <name>NADPH</name>
        <dbReference type="ChEBI" id="CHEBI:57783"/>
    </ligand>
</feature>
<dbReference type="InterPro" id="IPR013512">
    <property type="entry name" value="DXP_reductoisomerase_N"/>
</dbReference>
<proteinExistence type="inferred from homology"/>
<feature type="binding site" evidence="9">
    <location>
        <position position="141"/>
    </location>
    <ligand>
        <name>NADPH</name>
        <dbReference type="ChEBI" id="CHEBI:57783"/>
    </ligand>
</feature>
<feature type="binding site" evidence="9">
    <location>
        <position position="214"/>
    </location>
    <ligand>
        <name>1-deoxy-D-xylulose 5-phosphate</name>
        <dbReference type="ChEBI" id="CHEBI:57792"/>
    </ligand>
</feature>
<evidence type="ECO:0000256" key="9">
    <source>
        <dbReference type="HAMAP-Rule" id="MF_00183"/>
    </source>
</evidence>
<evidence type="ECO:0000259" key="12">
    <source>
        <dbReference type="Pfam" id="PF13288"/>
    </source>
</evidence>
<gene>
    <name evidence="9" type="primary">dxr</name>
    <name evidence="13" type="ORF">SAMN02927900_06138</name>
</gene>
<feature type="binding site" evidence="9">
    <location>
        <position position="236"/>
    </location>
    <ligand>
        <name>1-deoxy-D-xylulose 5-phosphate</name>
        <dbReference type="ChEBI" id="CHEBI:57792"/>
    </ligand>
</feature>
<evidence type="ECO:0000256" key="4">
    <source>
        <dbReference type="ARBA" id="ARBA00022857"/>
    </source>
</evidence>
<keyword evidence="3 9" id="KW-0479">Metal-binding</keyword>
<dbReference type="InterPro" id="IPR036291">
    <property type="entry name" value="NAD(P)-bd_dom_sf"/>
</dbReference>
<evidence type="ECO:0000256" key="5">
    <source>
        <dbReference type="ARBA" id="ARBA00023002"/>
    </source>
</evidence>
<evidence type="ECO:0000256" key="6">
    <source>
        <dbReference type="ARBA" id="ARBA00023211"/>
    </source>
</evidence>
<keyword evidence="13" id="KW-0413">Isomerase</keyword>
<feature type="binding site" evidence="9">
    <location>
        <position position="139"/>
    </location>
    <ligand>
        <name>NADPH</name>
        <dbReference type="ChEBI" id="CHEBI:57783"/>
    </ligand>
</feature>
<dbReference type="GO" id="GO:0030145">
    <property type="term" value="F:manganese ion binding"/>
    <property type="evidence" value="ECO:0007669"/>
    <property type="project" value="TreeGrafter"/>
</dbReference>
<dbReference type="GO" id="GO:0030604">
    <property type="term" value="F:1-deoxy-D-xylulose-5-phosphate reductoisomerase activity"/>
    <property type="evidence" value="ECO:0007669"/>
    <property type="project" value="UniProtKB-UniRule"/>
</dbReference>
<dbReference type="SUPFAM" id="SSF51735">
    <property type="entry name" value="NAD(P)-binding Rossmann-fold domains"/>
    <property type="match status" value="1"/>
</dbReference>
<evidence type="ECO:0000256" key="2">
    <source>
        <dbReference type="ARBA" id="ARBA00006825"/>
    </source>
</evidence>
<dbReference type="PANTHER" id="PTHR30525">
    <property type="entry name" value="1-DEOXY-D-XYLULOSE 5-PHOSPHATE REDUCTOISOMERASE"/>
    <property type="match status" value="1"/>
</dbReference>
<feature type="binding site" evidence="9">
    <location>
        <position position="233"/>
    </location>
    <ligand>
        <name>1-deoxy-D-xylulose 5-phosphate</name>
        <dbReference type="ChEBI" id="CHEBI:57792"/>
    </ligand>
</feature>
<dbReference type="Gene3D" id="3.40.50.720">
    <property type="entry name" value="NAD(P)-binding Rossmann-like Domain"/>
    <property type="match status" value="1"/>
</dbReference>
<dbReference type="PANTHER" id="PTHR30525:SF0">
    <property type="entry name" value="1-DEOXY-D-XYLULOSE 5-PHOSPHATE REDUCTOISOMERASE, CHLOROPLASTIC"/>
    <property type="match status" value="1"/>
</dbReference>
<protein>
    <recommendedName>
        <fullName evidence="9">1-deoxy-D-xylulose 5-phosphate reductoisomerase</fullName>
        <shortName evidence="9">DXP reductoisomerase</shortName>
        <ecNumber evidence="9">1.1.1.267</ecNumber>
    </recommendedName>
    <alternativeName>
        <fullName evidence="9">1-deoxyxylulose-5-phosphate reductoisomerase</fullName>
    </alternativeName>
    <alternativeName>
        <fullName evidence="9">2-C-methyl-D-erythritol 4-phosphate synthase</fullName>
    </alternativeName>
</protein>
<dbReference type="Pfam" id="PF13288">
    <property type="entry name" value="DXPR_C"/>
    <property type="match status" value="1"/>
</dbReference>
<feature type="binding site" evidence="9">
    <location>
        <position position="56"/>
    </location>
    <ligand>
        <name>NADPH</name>
        <dbReference type="ChEBI" id="CHEBI:57783"/>
    </ligand>
</feature>
<dbReference type="GO" id="GO:0016853">
    <property type="term" value="F:isomerase activity"/>
    <property type="evidence" value="ECO:0007669"/>
    <property type="project" value="UniProtKB-KW"/>
</dbReference>
<evidence type="ECO:0000259" key="11">
    <source>
        <dbReference type="Pfam" id="PF08436"/>
    </source>
</evidence>
<feature type="binding site" evidence="9">
    <location>
        <position position="27"/>
    </location>
    <ligand>
        <name>NADPH</name>
        <dbReference type="ChEBI" id="CHEBI:57783"/>
    </ligand>
</feature>
<evidence type="ECO:0000259" key="10">
    <source>
        <dbReference type="Pfam" id="PF02670"/>
    </source>
</evidence>
<dbReference type="InterPro" id="IPR013644">
    <property type="entry name" value="DXP_reductoisomerase_C"/>
</dbReference>
<keyword evidence="5 9" id="KW-0560">Oxidoreductase</keyword>
<dbReference type="InterPro" id="IPR026877">
    <property type="entry name" value="DXPR_C"/>
</dbReference>
<comment type="cofactor">
    <cofactor evidence="9">
        <name>Mg(2+)</name>
        <dbReference type="ChEBI" id="CHEBI:18420"/>
    </cofactor>
    <cofactor evidence="9">
        <name>Mn(2+)</name>
        <dbReference type="ChEBI" id="CHEBI:29035"/>
    </cofactor>
</comment>
<feature type="binding site" evidence="9">
    <location>
        <position position="232"/>
    </location>
    <ligand>
        <name>1-deoxy-D-xylulose 5-phosphate</name>
        <dbReference type="ChEBI" id="CHEBI:57792"/>
    </ligand>
</feature>
<reference evidence="13 14" key="1">
    <citation type="submission" date="2016-10" db="EMBL/GenBank/DDBJ databases">
        <authorList>
            <person name="de Groot N.N."/>
        </authorList>
    </citation>
    <scope>NUCLEOTIDE SEQUENCE [LARGE SCALE GENOMIC DNA]</scope>
    <source>
        <strain evidence="13 14">CGMCC 1.3401</strain>
    </source>
</reference>
<keyword evidence="6 9" id="KW-0464">Manganese</keyword>
<feature type="binding site" evidence="9">
    <location>
        <position position="227"/>
    </location>
    <ligand>
        <name>1-deoxy-D-xylulose 5-phosphate</name>
        <dbReference type="ChEBI" id="CHEBI:57792"/>
    </ligand>
</feature>
<keyword evidence="4 9" id="KW-0521">NADP</keyword>